<comment type="subcellular location">
    <subcellularLocation>
        <location evidence="1">Cell envelope</location>
    </subcellularLocation>
</comment>
<gene>
    <name evidence="7" type="ORF">GCM10007301_11930</name>
</gene>
<evidence type="ECO:0000256" key="4">
    <source>
        <dbReference type="ARBA" id="ARBA00022496"/>
    </source>
</evidence>
<evidence type="ECO:0000256" key="3">
    <source>
        <dbReference type="ARBA" id="ARBA00022448"/>
    </source>
</evidence>
<keyword evidence="4" id="KW-0410">Iron transport</keyword>
<evidence type="ECO:0000313" key="7">
    <source>
        <dbReference type="EMBL" id="GGF54060.1"/>
    </source>
</evidence>
<comment type="similarity">
    <text evidence="2">Belongs to the bacterial solute-binding protein 8 family.</text>
</comment>
<evidence type="ECO:0000256" key="1">
    <source>
        <dbReference type="ARBA" id="ARBA00004196"/>
    </source>
</evidence>
<dbReference type="PROSITE" id="PS51318">
    <property type="entry name" value="TAT"/>
    <property type="match status" value="1"/>
</dbReference>
<dbReference type="SUPFAM" id="SSF53807">
    <property type="entry name" value="Helical backbone' metal receptor"/>
    <property type="match status" value="1"/>
</dbReference>
<keyword evidence="4" id="KW-0408">Iron</keyword>
<name>A0A917BRU0_9HYPH</name>
<sequence length="310" mass="32362">MGRGISRRGVLGGLMGLGGAVPAFRLAAAAPAQTRAGTPPGATGIPADPQRVIAIDSRISLECALALDLPLIGYSHSRARPWVPVPASVPFLAAPPDLEQILALKPDLILCPDTAPASDWWPLTRLAAIAPVLPSNHRLTWQENLASLGQWLGREALAEKTIAAHAAVIASIRARHGAAIAKNLVAAIWFDPIKRRTMVSTAGTGYGQVMPAQVLAELGGHGIDAARLGPYGEVALEALGDVLGPADAMLLQDFGNGALEALTREALWQRLPAVRAGRVEIVKGNCTFGACYTAAYLATAYDALYARATA</sequence>
<comment type="caution">
    <text evidence="7">The sequence shown here is derived from an EMBL/GenBank/DDBJ whole genome shotgun (WGS) entry which is preliminary data.</text>
</comment>
<keyword evidence="8" id="KW-1185">Reference proteome</keyword>
<evidence type="ECO:0000256" key="2">
    <source>
        <dbReference type="ARBA" id="ARBA00008814"/>
    </source>
</evidence>
<dbReference type="Gene3D" id="3.40.50.1980">
    <property type="entry name" value="Nitrogenase molybdenum iron protein domain"/>
    <property type="match status" value="2"/>
</dbReference>
<dbReference type="PROSITE" id="PS50983">
    <property type="entry name" value="FE_B12_PBP"/>
    <property type="match status" value="1"/>
</dbReference>
<organism evidence="7 8">
    <name type="scientific">Azorhizobium oxalatiphilum</name>
    <dbReference type="NCBI Taxonomy" id="980631"/>
    <lineage>
        <taxon>Bacteria</taxon>
        <taxon>Pseudomonadati</taxon>
        <taxon>Pseudomonadota</taxon>
        <taxon>Alphaproteobacteria</taxon>
        <taxon>Hyphomicrobiales</taxon>
        <taxon>Xanthobacteraceae</taxon>
        <taxon>Azorhizobium</taxon>
    </lineage>
</organism>
<dbReference type="InterPro" id="IPR006311">
    <property type="entry name" value="TAT_signal"/>
</dbReference>
<proteinExistence type="inferred from homology"/>
<reference evidence="7" key="2">
    <citation type="submission" date="2020-09" db="EMBL/GenBank/DDBJ databases">
        <authorList>
            <person name="Sun Q."/>
            <person name="Sedlacek I."/>
        </authorList>
    </citation>
    <scope>NUCLEOTIDE SEQUENCE</scope>
    <source>
        <strain evidence="7">CCM 7897</strain>
    </source>
</reference>
<dbReference type="Proteomes" id="UP000606044">
    <property type="component" value="Unassembled WGS sequence"/>
</dbReference>
<dbReference type="GO" id="GO:0030288">
    <property type="term" value="C:outer membrane-bounded periplasmic space"/>
    <property type="evidence" value="ECO:0007669"/>
    <property type="project" value="TreeGrafter"/>
</dbReference>
<reference evidence="7" key="1">
    <citation type="journal article" date="2014" name="Int. J. Syst. Evol. Microbiol.">
        <title>Complete genome sequence of Corynebacterium casei LMG S-19264T (=DSM 44701T), isolated from a smear-ripened cheese.</title>
        <authorList>
            <consortium name="US DOE Joint Genome Institute (JGI-PGF)"/>
            <person name="Walter F."/>
            <person name="Albersmeier A."/>
            <person name="Kalinowski J."/>
            <person name="Ruckert C."/>
        </authorList>
    </citation>
    <scope>NUCLEOTIDE SEQUENCE</scope>
    <source>
        <strain evidence="7">CCM 7897</strain>
    </source>
</reference>
<evidence type="ECO:0000313" key="8">
    <source>
        <dbReference type="Proteomes" id="UP000606044"/>
    </source>
</evidence>
<feature type="domain" description="Fe/B12 periplasmic-binding" evidence="6">
    <location>
        <begin position="52"/>
        <end position="310"/>
    </location>
</feature>
<dbReference type="InterPro" id="IPR051313">
    <property type="entry name" value="Bact_iron-sidero_bind"/>
</dbReference>
<dbReference type="Pfam" id="PF01497">
    <property type="entry name" value="Peripla_BP_2"/>
    <property type="match status" value="1"/>
</dbReference>
<keyword evidence="5" id="KW-0732">Signal</keyword>
<keyword evidence="4" id="KW-0406">Ion transport</keyword>
<dbReference type="AlphaFoldDB" id="A0A917BRU0"/>
<evidence type="ECO:0000256" key="5">
    <source>
        <dbReference type="ARBA" id="ARBA00022729"/>
    </source>
</evidence>
<dbReference type="PANTHER" id="PTHR30532">
    <property type="entry name" value="IRON III DICITRATE-BINDING PERIPLASMIC PROTEIN"/>
    <property type="match status" value="1"/>
</dbReference>
<protein>
    <recommendedName>
        <fullName evidence="6">Fe/B12 periplasmic-binding domain-containing protein</fullName>
    </recommendedName>
</protein>
<dbReference type="GO" id="GO:1901678">
    <property type="term" value="P:iron coordination entity transport"/>
    <property type="evidence" value="ECO:0007669"/>
    <property type="project" value="UniProtKB-ARBA"/>
</dbReference>
<dbReference type="EMBL" id="BMCT01000001">
    <property type="protein sequence ID" value="GGF54060.1"/>
    <property type="molecule type" value="Genomic_DNA"/>
</dbReference>
<dbReference type="RefSeq" id="WP_188576271.1">
    <property type="nucleotide sequence ID" value="NZ_BMCT01000001.1"/>
</dbReference>
<dbReference type="PANTHER" id="PTHR30532:SF1">
    <property type="entry name" value="IRON(3+)-HYDROXAMATE-BINDING PROTEIN FHUD"/>
    <property type="match status" value="1"/>
</dbReference>
<dbReference type="InterPro" id="IPR002491">
    <property type="entry name" value="ABC_transptr_periplasmic_BD"/>
</dbReference>
<evidence type="ECO:0000259" key="6">
    <source>
        <dbReference type="PROSITE" id="PS50983"/>
    </source>
</evidence>
<accession>A0A917BRU0</accession>
<keyword evidence="3" id="KW-0813">Transport</keyword>